<comment type="caution">
    <text evidence="2">The sequence shown here is derived from an EMBL/GenBank/DDBJ whole genome shotgun (WGS) entry which is preliminary data.</text>
</comment>
<evidence type="ECO:0000313" key="3">
    <source>
        <dbReference type="Proteomes" id="UP000245133"/>
    </source>
</evidence>
<keyword evidence="2" id="KW-0808">Transferase</keyword>
<dbReference type="EMBL" id="BFBB01000008">
    <property type="protein sequence ID" value="GBF51524.1"/>
    <property type="molecule type" value="Genomic_DNA"/>
</dbReference>
<evidence type="ECO:0000259" key="1">
    <source>
        <dbReference type="Pfam" id="PF00155"/>
    </source>
</evidence>
<dbReference type="InterPro" id="IPR015421">
    <property type="entry name" value="PyrdxlP-dep_Trfase_major"/>
</dbReference>
<dbReference type="SUPFAM" id="SSF53383">
    <property type="entry name" value="PLP-dependent transferases"/>
    <property type="match status" value="1"/>
</dbReference>
<name>A0A2P2E3V2_9LEPT</name>
<reference evidence="2 3" key="1">
    <citation type="submission" date="2018-02" db="EMBL/GenBank/DDBJ databases">
        <title>Novel Leptospira species isolated from soil and water in Japan.</title>
        <authorList>
            <person name="Nakao R."/>
            <person name="Masuzawa T."/>
        </authorList>
    </citation>
    <scope>NUCLEOTIDE SEQUENCE [LARGE SCALE GENOMIC DNA]</scope>
    <source>
        <strain evidence="2 3">YH101</strain>
    </source>
</reference>
<dbReference type="InterPro" id="IPR015424">
    <property type="entry name" value="PyrdxlP-dep_Trfase"/>
</dbReference>
<dbReference type="CDD" id="cd00609">
    <property type="entry name" value="AAT_like"/>
    <property type="match status" value="1"/>
</dbReference>
<proteinExistence type="predicted"/>
<organism evidence="2 3">
    <name type="scientific">Leptospira ryugenii</name>
    <dbReference type="NCBI Taxonomy" id="1917863"/>
    <lineage>
        <taxon>Bacteria</taxon>
        <taxon>Pseudomonadati</taxon>
        <taxon>Spirochaetota</taxon>
        <taxon>Spirochaetia</taxon>
        <taxon>Leptospirales</taxon>
        <taxon>Leptospiraceae</taxon>
        <taxon>Leptospira</taxon>
    </lineage>
</organism>
<keyword evidence="3" id="KW-1185">Reference proteome</keyword>
<dbReference type="Gene3D" id="3.40.640.10">
    <property type="entry name" value="Type I PLP-dependent aspartate aminotransferase-like (Major domain)"/>
    <property type="match status" value="1"/>
</dbReference>
<dbReference type="GO" id="GO:0030170">
    <property type="term" value="F:pyridoxal phosphate binding"/>
    <property type="evidence" value="ECO:0007669"/>
    <property type="project" value="InterPro"/>
</dbReference>
<dbReference type="Proteomes" id="UP000245133">
    <property type="component" value="Unassembled WGS sequence"/>
</dbReference>
<dbReference type="GO" id="GO:0008483">
    <property type="term" value="F:transaminase activity"/>
    <property type="evidence" value="ECO:0007669"/>
    <property type="project" value="UniProtKB-KW"/>
</dbReference>
<feature type="domain" description="Aminotransferase class I/classII large" evidence="1">
    <location>
        <begin position="48"/>
        <end position="345"/>
    </location>
</feature>
<sequence>MSLKSKLESQGLNDLVRTNPNSLGLSFPNHLLTHHVSELELSSYDPNPKGSEATRLAIWESVQKKGGHGSPHDLILTSSTSEAISFILKMLTNPGDEILVPAPGYPLFESIAALENVRVIEYPLVEHQLGDWQYSLDSIQERYSTKTKLVVFVSPSNPTGSILQANEWRNICQWSKQTKIPLLVDEVFADYFFSKYESQYFYPQQSEFLSFVINGISKSLALPQWKLAWIHVQGEETLKQKAISSLELIADTYLSVNSTIQKLLPNLLRWSPLVQNQIRNRLSRNLFFLEELFGEDTNWKIHITKAGWHLCIEHLGSLYTHSEDLCIEILKKTKVFCHPGEWYSFPKDRMVMVLSLLVPEEEFQSGMRELKSFFK</sequence>
<protein>
    <submittedName>
        <fullName evidence="2">Aminotransferase, class I/II</fullName>
    </submittedName>
</protein>
<dbReference type="Pfam" id="PF00155">
    <property type="entry name" value="Aminotran_1_2"/>
    <property type="match status" value="1"/>
</dbReference>
<accession>A0A2P2E3V2</accession>
<keyword evidence="2" id="KW-0032">Aminotransferase</keyword>
<gene>
    <name evidence="2" type="ORF">LPTSP4_30620</name>
</gene>
<dbReference type="PANTHER" id="PTHR45744:SF2">
    <property type="entry name" value="TYROSINE AMINOTRANSFERASE"/>
    <property type="match status" value="1"/>
</dbReference>
<dbReference type="Gene3D" id="3.90.1150.10">
    <property type="entry name" value="Aspartate Aminotransferase, domain 1"/>
    <property type="match status" value="1"/>
</dbReference>
<evidence type="ECO:0000313" key="2">
    <source>
        <dbReference type="EMBL" id="GBF51524.1"/>
    </source>
</evidence>
<dbReference type="PANTHER" id="PTHR45744">
    <property type="entry name" value="TYROSINE AMINOTRANSFERASE"/>
    <property type="match status" value="1"/>
</dbReference>
<dbReference type="InterPro" id="IPR015422">
    <property type="entry name" value="PyrdxlP-dep_Trfase_small"/>
</dbReference>
<dbReference type="InterPro" id="IPR004839">
    <property type="entry name" value="Aminotransferase_I/II_large"/>
</dbReference>
<dbReference type="AlphaFoldDB" id="A0A2P2E3V2"/>